<dbReference type="Pfam" id="PF07866">
    <property type="entry name" value="DUF1653"/>
    <property type="match status" value="1"/>
</dbReference>
<sequence>MERTPRPNEIYQHFKGNLYRVVTLAKHADTGQMLVIYQALYGNFEVFARPLAEFAGKVDRAKYPDAAAEYRFTLLPQIVGQVSEADRPEMRQEPDTAQPQSSGAGNPEAGNRRQPEPDSTSVQEQTAPTKGTDMQPQDEQEEPALDPMLLAFLDADTYEEKLAIFTDMSGRVTDDMLTTMAVSMDIDLKEGELMDRYEELKNCIIMREKYECNRLR</sequence>
<gene>
    <name evidence="3" type="ORF">H9926_15170</name>
</gene>
<proteinExistence type="predicted"/>
<reference evidence="3" key="1">
    <citation type="journal article" date="2021" name="PeerJ">
        <title>Extensive microbial diversity within the chicken gut microbiome revealed by metagenomics and culture.</title>
        <authorList>
            <person name="Gilroy R."/>
            <person name="Ravi A."/>
            <person name="Getino M."/>
            <person name="Pursley I."/>
            <person name="Horton D.L."/>
            <person name="Alikhan N.F."/>
            <person name="Baker D."/>
            <person name="Gharbi K."/>
            <person name="Hall N."/>
            <person name="Watson M."/>
            <person name="Adriaenssens E.M."/>
            <person name="Foster-Nyarko E."/>
            <person name="Jarju S."/>
            <person name="Secka A."/>
            <person name="Antonio M."/>
            <person name="Oren A."/>
            <person name="Chaudhuri R.R."/>
            <person name="La Ragione R."/>
            <person name="Hildebrand F."/>
            <person name="Pallen M.J."/>
        </authorList>
    </citation>
    <scope>NUCLEOTIDE SEQUENCE</scope>
    <source>
        <strain evidence="3">ChiBcec1-1630</strain>
    </source>
</reference>
<evidence type="ECO:0000256" key="1">
    <source>
        <dbReference type="SAM" id="MobiDB-lite"/>
    </source>
</evidence>
<dbReference type="AlphaFoldDB" id="A0A9D2TSV0"/>
<evidence type="ECO:0000259" key="2">
    <source>
        <dbReference type="Pfam" id="PF07866"/>
    </source>
</evidence>
<evidence type="ECO:0000313" key="4">
    <source>
        <dbReference type="Proteomes" id="UP000823922"/>
    </source>
</evidence>
<accession>A0A9D2TSV0</accession>
<feature type="compositionally biased region" description="Basic and acidic residues" evidence="1">
    <location>
        <begin position="84"/>
        <end position="94"/>
    </location>
</feature>
<dbReference type="EMBL" id="DWVS01000398">
    <property type="protein sequence ID" value="HJC89336.1"/>
    <property type="molecule type" value="Genomic_DNA"/>
</dbReference>
<comment type="caution">
    <text evidence="3">The sequence shown here is derived from an EMBL/GenBank/DDBJ whole genome shotgun (WGS) entry which is preliminary data.</text>
</comment>
<dbReference type="InterPro" id="IPR023387">
    <property type="entry name" value="DUF1653-like_dom"/>
</dbReference>
<feature type="compositionally biased region" description="Polar residues" evidence="1">
    <location>
        <begin position="117"/>
        <end position="135"/>
    </location>
</feature>
<feature type="compositionally biased region" description="Polar residues" evidence="1">
    <location>
        <begin position="95"/>
        <end position="104"/>
    </location>
</feature>
<evidence type="ECO:0000313" key="3">
    <source>
        <dbReference type="EMBL" id="HJC89336.1"/>
    </source>
</evidence>
<feature type="domain" description="DUF1653" evidence="2">
    <location>
        <begin position="10"/>
        <end position="73"/>
    </location>
</feature>
<name>A0A9D2TSV0_9FIRM</name>
<dbReference type="InterPro" id="IPR037135">
    <property type="entry name" value="DUF1653-like_dom_sf"/>
</dbReference>
<feature type="region of interest" description="Disordered" evidence="1">
    <location>
        <begin position="84"/>
        <end position="141"/>
    </location>
</feature>
<dbReference type="Gene3D" id="2.30.30.320">
    <property type="entry name" value="DUF1653-like domain"/>
    <property type="match status" value="1"/>
</dbReference>
<organism evidence="3 4">
    <name type="scientific">Candidatus Eisenbergiella intestinigallinarum</name>
    <dbReference type="NCBI Taxonomy" id="2838549"/>
    <lineage>
        <taxon>Bacteria</taxon>
        <taxon>Bacillati</taxon>
        <taxon>Bacillota</taxon>
        <taxon>Clostridia</taxon>
        <taxon>Lachnospirales</taxon>
        <taxon>Lachnospiraceae</taxon>
        <taxon>Eisenbergiella</taxon>
    </lineage>
</organism>
<dbReference type="Proteomes" id="UP000823922">
    <property type="component" value="Unassembled WGS sequence"/>
</dbReference>
<protein>
    <submittedName>
        <fullName evidence="3">DUF1653 domain-containing protein</fullName>
    </submittedName>
</protein>
<reference evidence="3" key="2">
    <citation type="submission" date="2021-04" db="EMBL/GenBank/DDBJ databases">
        <authorList>
            <person name="Gilroy R."/>
        </authorList>
    </citation>
    <scope>NUCLEOTIDE SEQUENCE</scope>
    <source>
        <strain evidence="3">ChiBcec1-1630</strain>
    </source>
</reference>